<protein>
    <recommendedName>
        <fullName evidence="4">Transmembrane protein</fullName>
    </recommendedName>
</protein>
<keyword evidence="1" id="KW-0812">Transmembrane</keyword>
<keyword evidence="1" id="KW-0472">Membrane</keyword>
<reference evidence="2" key="1">
    <citation type="journal article" date="2023" name="Plant J.">
        <title>The genome of the king protea, Protea cynaroides.</title>
        <authorList>
            <person name="Chang J."/>
            <person name="Duong T.A."/>
            <person name="Schoeman C."/>
            <person name="Ma X."/>
            <person name="Roodt D."/>
            <person name="Barker N."/>
            <person name="Li Z."/>
            <person name="Van de Peer Y."/>
            <person name="Mizrachi E."/>
        </authorList>
    </citation>
    <scope>NUCLEOTIDE SEQUENCE</scope>
    <source>
        <tissue evidence="2">Young leaves</tissue>
    </source>
</reference>
<comment type="caution">
    <text evidence="2">The sequence shown here is derived from an EMBL/GenBank/DDBJ whole genome shotgun (WGS) entry which is preliminary data.</text>
</comment>
<sequence>MLVVICSDPFSIQGDVDVSSGWMLLGLVCLGFSVPCIILVGLFGFYGVLVFFGFSFLSVASSVSLVHGSCYSLGLGCCFWGLGLRWWLCCFLGPPPFWSSCSTVVCLTDALLRVLRRVSSEKRPAMVDVYASMYRAKEAIKKDKEDGLFGLL</sequence>
<evidence type="ECO:0008006" key="4">
    <source>
        <dbReference type="Google" id="ProtNLM"/>
    </source>
</evidence>
<name>A0A9Q0KIP5_9MAGN</name>
<evidence type="ECO:0000313" key="3">
    <source>
        <dbReference type="Proteomes" id="UP001141806"/>
    </source>
</evidence>
<keyword evidence="1" id="KW-1133">Transmembrane helix</keyword>
<dbReference type="EMBL" id="JAMYWD010000005">
    <property type="protein sequence ID" value="KAJ4971252.1"/>
    <property type="molecule type" value="Genomic_DNA"/>
</dbReference>
<dbReference type="AlphaFoldDB" id="A0A9Q0KIP5"/>
<gene>
    <name evidence="2" type="ORF">NE237_004351</name>
</gene>
<accession>A0A9Q0KIP5</accession>
<evidence type="ECO:0000256" key="1">
    <source>
        <dbReference type="SAM" id="Phobius"/>
    </source>
</evidence>
<evidence type="ECO:0000313" key="2">
    <source>
        <dbReference type="EMBL" id="KAJ4971252.1"/>
    </source>
</evidence>
<dbReference type="OrthoDB" id="1934703at2759"/>
<proteinExistence type="predicted"/>
<keyword evidence="3" id="KW-1185">Reference proteome</keyword>
<feature type="transmembrane region" description="Helical" evidence="1">
    <location>
        <begin position="22"/>
        <end position="52"/>
    </location>
</feature>
<organism evidence="2 3">
    <name type="scientific">Protea cynaroides</name>
    <dbReference type="NCBI Taxonomy" id="273540"/>
    <lineage>
        <taxon>Eukaryota</taxon>
        <taxon>Viridiplantae</taxon>
        <taxon>Streptophyta</taxon>
        <taxon>Embryophyta</taxon>
        <taxon>Tracheophyta</taxon>
        <taxon>Spermatophyta</taxon>
        <taxon>Magnoliopsida</taxon>
        <taxon>Proteales</taxon>
        <taxon>Proteaceae</taxon>
        <taxon>Protea</taxon>
    </lineage>
</organism>
<dbReference type="Proteomes" id="UP001141806">
    <property type="component" value="Unassembled WGS sequence"/>
</dbReference>